<proteinExistence type="inferred from homology"/>
<dbReference type="AlphaFoldDB" id="A0A1G7FWX7"/>
<dbReference type="CDD" id="cd05466">
    <property type="entry name" value="PBP2_LTTR_substrate"/>
    <property type="match status" value="1"/>
</dbReference>
<dbReference type="SUPFAM" id="SSF53850">
    <property type="entry name" value="Periplasmic binding protein-like II"/>
    <property type="match status" value="1"/>
</dbReference>
<dbReference type="RefSeq" id="WP_090112639.1">
    <property type="nucleotide sequence ID" value="NZ_FNAT01000004.1"/>
</dbReference>
<dbReference type="EMBL" id="FNAT01000004">
    <property type="protein sequence ID" value="SDE80418.1"/>
    <property type="molecule type" value="Genomic_DNA"/>
</dbReference>
<evidence type="ECO:0000256" key="4">
    <source>
        <dbReference type="ARBA" id="ARBA00023163"/>
    </source>
</evidence>
<dbReference type="InterPro" id="IPR036390">
    <property type="entry name" value="WH_DNA-bd_sf"/>
</dbReference>
<comment type="similarity">
    <text evidence="1">Belongs to the LysR transcriptional regulatory family.</text>
</comment>
<dbReference type="InterPro" id="IPR005119">
    <property type="entry name" value="LysR_subst-bd"/>
</dbReference>
<dbReference type="Gene3D" id="1.10.10.10">
    <property type="entry name" value="Winged helix-like DNA-binding domain superfamily/Winged helix DNA-binding domain"/>
    <property type="match status" value="1"/>
</dbReference>
<dbReference type="GO" id="GO:0003700">
    <property type="term" value="F:DNA-binding transcription factor activity"/>
    <property type="evidence" value="ECO:0007669"/>
    <property type="project" value="InterPro"/>
</dbReference>
<dbReference type="Proteomes" id="UP000198922">
    <property type="component" value="Unassembled WGS sequence"/>
</dbReference>
<dbReference type="Pfam" id="PF00126">
    <property type="entry name" value="HTH_1"/>
    <property type="match status" value="1"/>
</dbReference>
<dbReference type="GO" id="GO:0000976">
    <property type="term" value="F:transcription cis-regulatory region binding"/>
    <property type="evidence" value="ECO:0007669"/>
    <property type="project" value="TreeGrafter"/>
</dbReference>
<dbReference type="PANTHER" id="PTHR30126:SF77">
    <property type="entry name" value="TRANSCRIPTIONAL REGULATORY PROTEIN"/>
    <property type="match status" value="1"/>
</dbReference>
<name>A0A1G7FWX7_9RHOB</name>
<keyword evidence="7" id="KW-1185">Reference proteome</keyword>
<feature type="domain" description="HTH lysR-type" evidence="5">
    <location>
        <begin position="1"/>
        <end position="58"/>
    </location>
</feature>
<protein>
    <submittedName>
        <fullName evidence="6">DNA-binding transcriptional regulator, LysR family</fullName>
    </submittedName>
</protein>
<keyword evidence="4" id="KW-0804">Transcription</keyword>
<accession>A0A1G7FWX7</accession>
<dbReference type="PANTHER" id="PTHR30126">
    <property type="entry name" value="HTH-TYPE TRANSCRIPTIONAL REGULATOR"/>
    <property type="match status" value="1"/>
</dbReference>
<dbReference type="PROSITE" id="PS50931">
    <property type="entry name" value="HTH_LYSR"/>
    <property type="match status" value="1"/>
</dbReference>
<dbReference type="PRINTS" id="PR00039">
    <property type="entry name" value="HTHLYSR"/>
</dbReference>
<evidence type="ECO:0000256" key="1">
    <source>
        <dbReference type="ARBA" id="ARBA00009437"/>
    </source>
</evidence>
<evidence type="ECO:0000256" key="3">
    <source>
        <dbReference type="ARBA" id="ARBA00023125"/>
    </source>
</evidence>
<keyword evidence="3 6" id="KW-0238">DNA-binding</keyword>
<reference evidence="7" key="1">
    <citation type="submission" date="2016-10" db="EMBL/GenBank/DDBJ databases">
        <authorList>
            <person name="Varghese N."/>
            <person name="Submissions S."/>
        </authorList>
    </citation>
    <scope>NUCLEOTIDE SEQUENCE [LARGE SCALE GENOMIC DNA]</scope>
    <source>
        <strain evidence="7">DSM 21424</strain>
    </source>
</reference>
<dbReference type="Pfam" id="PF03466">
    <property type="entry name" value="LysR_substrate"/>
    <property type="match status" value="1"/>
</dbReference>
<dbReference type="InterPro" id="IPR000847">
    <property type="entry name" value="LysR_HTH_N"/>
</dbReference>
<evidence type="ECO:0000259" key="5">
    <source>
        <dbReference type="PROSITE" id="PS50931"/>
    </source>
</evidence>
<keyword evidence="2" id="KW-0805">Transcription regulation</keyword>
<dbReference type="FunFam" id="1.10.10.10:FF:000001">
    <property type="entry name" value="LysR family transcriptional regulator"/>
    <property type="match status" value="1"/>
</dbReference>
<organism evidence="6 7">
    <name type="scientific">Limimaricola pyoseonensis</name>
    <dbReference type="NCBI Taxonomy" id="521013"/>
    <lineage>
        <taxon>Bacteria</taxon>
        <taxon>Pseudomonadati</taxon>
        <taxon>Pseudomonadota</taxon>
        <taxon>Alphaproteobacteria</taxon>
        <taxon>Rhodobacterales</taxon>
        <taxon>Paracoccaceae</taxon>
        <taxon>Limimaricola</taxon>
    </lineage>
</organism>
<dbReference type="OrthoDB" id="9791253at2"/>
<dbReference type="STRING" id="521013.SAMN04488567_2608"/>
<sequence>MTLDQLKTFLWVARLGGVRRAAQQMNLSQPAISARIAALEETLDVALFTRGPHGVTLTREGVLLRTHAEQIATSIERIRAEVAPRDSRASLLRVGAAETIVQTWLPEFLRRLRSTYPRLKIEITVDISLNLREALLDRALDLCFLMGPVSEYSVDNVELPPVPLAWYRPLEMAAPDLSQVPVITYNRQSRPHRHLAAELYARHGSAAQIFPSNSLSTAIEMVAAGLGVGVIPERLGRRHVAEGRIAEFDPGWRPEALVFSASFIGDENNATASEAAEIARQVAESWN</sequence>
<evidence type="ECO:0000313" key="6">
    <source>
        <dbReference type="EMBL" id="SDE80418.1"/>
    </source>
</evidence>
<dbReference type="SUPFAM" id="SSF46785">
    <property type="entry name" value="Winged helix' DNA-binding domain"/>
    <property type="match status" value="1"/>
</dbReference>
<dbReference type="InterPro" id="IPR036388">
    <property type="entry name" value="WH-like_DNA-bd_sf"/>
</dbReference>
<evidence type="ECO:0000313" key="7">
    <source>
        <dbReference type="Proteomes" id="UP000198922"/>
    </source>
</evidence>
<evidence type="ECO:0000256" key="2">
    <source>
        <dbReference type="ARBA" id="ARBA00023015"/>
    </source>
</evidence>
<gene>
    <name evidence="6" type="ORF">SAMN04488567_2608</name>
</gene>
<dbReference type="Gene3D" id="3.40.190.10">
    <property type="entry name" value="Periplasmic binding protein-like II"/>
    <property type="match status" value="2"/>
</dbReference>